<name>A0A841R957_9SPIO</name>
<keyword evidence="2" id="KW-1185">Reference proteome</keyword>
<comment type="caution">
    <text evidence="1">The sequence shown here is derived from an EMBL/GenBank/DDBJ whole genome shotgun (WGS) entry which is preliminary data.</text>
</comment>
<dbReference type="Proteomes" id="UP000587760">
    <property type="component" value="Unassembled WGS sequence"/>
</dbReference>
<evidence type="ECO:0000313" key="1">
    <source>
        <dbReference type="EMBL" id="MBB6480433.1"/>
    </source>
</evidence>
<accession>A0A841R957</accession>
<dbReference type="PROSITE" id="PS51257">
    <property type="entry name" value="PROKAR_LIPOPROTEIN"/>
    <property type="match status" value="1"/>
</dbReference>
<evidence type="ECO:0000313" key="2">
    <source>
        <dbReference type="Proteomes" id="UP000587760"/>
    </source>
</evidence>
<reference evidence="1 2" key="1">
    <citation type="submission" date="2020-08" db="EMBL/GenBank/DDBJ databases">
        <title>Genomic Encyclopedia of Type Strains, Phase IV (KMG-IV): sequencing the most valuable type-strain genomes for metagenomic binning, comparative biology and taxonomic classification.</title>
        <authorList>
            <person name="Goeker M."/>
        </authorList>
    </citation>
    <scope>NUCLEOTIDE SEQUENCE [LARGE SCALE GENOMIC DNA]</scope>
    <source>
        <strain evidence="1 2">DSM 2461</strain>
    </source>
</reference>
<evidence type="ECO:0008006" key="3">
    <source>
        <dbReference type="Google" id="ProtNLM"/>
    </source>
</evidence>
<dbReference type="AlphaFoldDB" id="A0A841R957"/>
<organism evidence="1 2">
    <name type="scientific">Spirochaeta isovalerica</name>
    <dbReference type="NCBI Taxonomy" id="150"/>
    <lineage>
        <taxon>Bacteria</taxon>
        <taxon>Pseudomonadati</taxon>
        <taxon>Spirochaetota</taxon>
        <taxon>Spirochaetia</taxon>
        <taxon>Spirochaetales</taxon>
        <taxon>Spirochaetaceae</taxon>
        <taxon>Spirochaeta</taxon>
    </lineage>
</organism>
<gene>
    <name evidence="1" type="ORF">HNR50_002096</name>
</gene>
<protein>
    <recommendedName>
        <fullName evidence="3">Lipoprotein</fullName>
    </recommendedName>
</protein>
<proteinExistence type="predicted"/>
<sequence>MKKTAYIIPVLLAAFILTACLEFKEGYSSTSYDSSFGETDKFTSVLDVTQTLEPVHFRGIINLESGTCSLVITKPGGEIAREYHFDSPGRKNLIADFNAVKGRWKLKLSSENAKGTFRIHWDNKEKDS</sequence>
<dbReference type="RefSeq" id="WP_184746656.1">
    <property type="nucleotide sequence ID" value="NZ_JACHGJ010000003.1"/>
</dbReference>
<dbReference type="EMBL" id="JACHGJ010000003">
    <property type="protein sequence ID" value="MBB6480433.1"/>
    <property type="molecule type" value="Genomic_DNA"/>
</dbReference>